<dbReference type="Proteomes" id="UP000217696">
    <property type="component" value="Chromosome"/>
</dbReference>
<dbReference type="KEGG" id="asoc:CB4_02178"/>
<dbReference type="OrthoDB" id="2680319at2"/>
<protein>
    <submittedName>
        <fullName evidence="1">Uncharacterized protein</fullName>
    </submittedName>
</protein>
<keyword evidence="2" id="KW-1185">Reference proteome</keyword>
<organism evidence="1 2">
    <name type="scientific">Aneurinibacillus soli</name>
    <dbReference type="NCBI Taxonomy" id="1500254"/>
    <lineage>
        <taxon>Bacteria</taxon>
        <taxon>Bacillati</taxon>
        <taxon>Bacillota</taxon>
        <taxon>Bacilli</taxon>
        <taxon>Bacillales</taxon>
        <taxon>Paenibacillaceae</taxon>
        <taxon>Aneurinibacillus group</taxon>
        <taxon>Aneurinibacillus</taxon>
    </lineage>
</organism>
<dbReference type="EMBL" id="AP017312">
    <property type="protein sequence ID" value="BAU28004.1"/>
    <property type="molecule type" value="Genomic_DNA"/>
</dbReference>
<name>A0A0U4NGZ9_9BACL</name>
<evidence type="ECO:0000313" key="1">
    <source>
        <dbReference type="EMBL" id="BAU28004.1"/>
    </source>
</evidence>
<dbReference type="AlphaFoldDB" id="A0A0U4NGZ9"/>
<sequence length="138" mass="16158">MFYAVLTLHLVAVVSKLAILFFIPRLKTVEQVRRLYTAYRKWDIVADVLLWATGLAFFFVTSFAFLLQWWLIVSMLLYTFVFYLLKRFLMRGLAEVAESRKVFADKELKSLRFQNVCVGIFSVFLIGCIGVMMMTKPF</sequence>
<evidence type="ECO:0000313" key="2">
    <source>
        <dbReference type="Proteomes" id="UP000217696"/>
    </source>
</evidence>
<gene>
    <name evidence="1" type="ORF">CB4_02178</name>
</gene>
<proteinExistence type="predicted"/>
<dbReference type="RefSeq" id="WP_096465787.1">
    <property type="nucleotide sequence ID" value="NZ_AP017312.1"/>
</dbReference>
<reference evidence="1 2" key="1">
    <citation type="submission" date="2015-12" db="EMBL/GenBank/DDBJ databases">
        <title>Genome sequence of Aneurinibacillus soli.</title>
        <authorList>
            <person name="Lee J.S."/>
            <person name="Lee K.C."/>
            <person name="Kim K.K."/>
            <person name="Lee B.W."/>
        </authorList>
    </citation>
    <scope>NUCLEOTIDE SEQUENCE [LARGE SCALE GENOMIC DNA]</scope>
    <source>
        <strain evidence="1 2">CB4</strain>
    </source>
</reference>
<accession>A0A0U4NGZ9</accession>